<dbReference type="OrthoDB" id="5971507at2759"/>
<keyword evidence="2" id="KW-1185">Reference proteome</keyword>
<evidence type="ECO:0000313" key="1">
    <source>
        <dbReference type="EMBL" id="KAG4426305.1"/>
    </source>
</evidence>
<comment type="caution">
    <text evidence="1">The sequence shown here is derived from an EMBL/GenBank/DDBJ whole genome shotgun (WGS) entry which is preliminary data.</text>
</comment>
<protein>
    <submittedName>
        <fullName evidence="1">Uncharacterized protein</fullName>
    </submittedName>
</protein>
<name>A0A8H8BW51_9HELO</name>
<proteinExistence type="predicted"/>
<dbReference type="Proteomes" id="UP000664132">
    <property type="component" value="Unassembled WGS sequence"/>
</dbReference>
<sequence length="244" mass="27954">MITRSIWLRVKQQSLDRTETTVHKHLSFETRKEASGDWEGLEFKAANDVSSRLLELAKKEVNKFIVKWQTEIPAEFSKGVRVDYRLTTKHAMSDGTSAYLETHAEVQESTTFNRAIDFDSDTEVAVLLVYDTTLYEIGLTRDGVARVMPQIGDDNSVRDIVLELGGVLEWFHRSYADQPGRESLDRAFTYLLEAYDEIERCMYCDAVHRHGEYLYGGSSDNALRELWSEVEVEGKAEAMFSNTM</sequence>
<dbReference type="AlphaFoldDB" id="A0A8H8BW51"/>
<dbReference type="EMBL" id="JAFJYH010000003">
    <property type="protein sequence ID" value="KAG4426305.1"/>
    <property type="molecule type" value="Genomic_DNA"/>
</dbReference>
<accession>A0A8H8BW51</accession>
<evidence type="ECO:0000313" key="2">
    <source>
        <dbReference type="Proteomes" id="UP000664132"/>
    </source>
</evidence>
<gene>
    <name evidence="1" type="ORF">IFR04_000488</name>
</gene>
<organism evidence="1 2">
    <name type="scientific">Cadophora malorum</name>
    <dbReference type="NCBI Taxonomy" id="108018"/>
    <lineage>
        <taxon>Eukaryota</taxon>
        <taxon>Fungi</taxon>
        <taxon>Dikarya</taxon>
        <taxon>Ascomycota</taxon>
        <taxon>Pezizomycotina</taxon>
        <taxon>Leotiomycetes</taxon>
        <taxon>Helotiales</taxon>
        <taxon>Ploettnerulaceae</taxon>
        <taxon>Cadophora</taxon>
    </lineage>
</organism>
<reference evidence="1" key="1">
    <citation type="submission" date="2021-02" db="EMBL/GenBank/DDBJ databases">
        <title>Genome sequence Cadophora malorum strain M34.</title>
        <authorList>
            <person name="Stefanovic E."/>
            <person name="Vu D."/>
            <person name="Scully C."/>
            <person name="Dijksterhuis J."/>
            <person name="Roader J."/>
            <person name="Houbraken J."/>
        </authorList>
    </citation>
    <scope>NUCLEOTIDE SEQUENCE</scope>
    <source>
        <strain evidence="1">M34</strain>
    </source>
</reference>